<keyword evidence="1" id="KW-0472">Membrane</keyword>
<keyword evidence="1" id="KW-1133">Transmembrane helix</keyword>
<gene>
    <name evidence="2" type="ORF">Poly41_19290</name>
</gene>
<dbReference type="OrthoDB" id="9873080at2"/>
<protein>
    <submittedName>
        <fullName evidence="2">Uncharacterized protein</fullName>
    </submittedName>
</protein>
<keyword evidence="3" id="KW-1185">Reference proteome</keyword>
<reference evidence="2 3" key="1">
    <citation type="submission" date="2019-02" db="EMBL/GenBank/DDBJ databases">
        <title>Deep-cultivation of Planctomycetes and their phenomic and genomic characterization uncovers novel biology.</title>
        <authorList>
            <person name="Wiegand S."/>
            <person name="Jogler M."/>
            <person name="Boedeker C."/>
            <person name="Pinto D."/>
            <person name="Vollmers J."/>
            <person name="Rivas-Marin E."/>
            <person name="Kohn T."/>
            <person name="Peeters S.H."/>
            <person name="Heuer A."/>
            <person name="Rast P."/>
            <person name="Oberbeckmann S."/>
            <person name="Bunk B."/>
            <person name="Jeske O."/>
            <person name="Meyerdierks A."/>
            <person name="Storesund J.E."/>
            <person name="Kallscheuer N."/>
            <person name="Luecker S."/>
            <person name="Lage O.M."/>
            <person name="Pohl T."/>
            <person name="Merkel B.J."/>
            <person name="Hornburger P."/>
            <person name="Mueller R.-W."/>
            <person name="Bruemmer F."/>
            <person name="Labrenz M."/>
            <person name="Spormann A.M."/>
            <person name="Op Den Camp H."/>
            <person name="Overmann J."/>
            <person name="Amann R."/>
            <person name="Jetten M.S.M."/>
            <person name="Mascher T."/>
            <person name="Medema M.H."/>
            <person name="Devos D.P."/>
            <person name="Kaster A.-K."/>
            <person name="Ovreas L."/>
            <person name="Rohde M."/>
            <person name="Galperin M.Y."/>
            <person name="Jogler C."/>
        </authorList>
    </citation>
    <scope>NUCLEOTIDE SEQUENCE [LARGE SCALE GENOMIC DNA]</scope>
    <source>
        <strain evidence="2 3">Poly41</strain>
    </source>
</reference>
<evidence type="ECO:0000256" key="1">
    <source>
        <dbReference type="SAM" id="Phobius"/>
    </source>
</evidence>
<dbReference type="EMBL" id="SJPV01000002">
    <property type="protein sequence ID" value="TWU41092.1"/>
    <property type="molecule type" value="Genomic_DNA"/>
</dbReference>
<evidence type="ECO:0000313" key="3">
    <source>
        <dbReference type="Proteomes" id="UP000319143"/>
    </source>
</evidence>
<evidence type="ECO:0000313" key="2">
    <source>
        <dbReference type="EMBL" id="TWU41092.1"/>
    </source>
</evidence>
<dbReference type="Proteomes" id="UP000319143">
    <property type="component" value="Unassembled WGS sequence"/>
</dbReference>
<feature type="transmembrane region" description="Helical" evidence="1">
    <location>
        <begin position="74"/>
        <end position="94"/>
    </location>
</feature>
<organism evidence="2 3">
    <name type="scientific">Novipirellula artificiosorum</name>
    <dbReference type="NCBI Taxonomy" id="2528016"/>
    <lineage>
        <taxon>Bacteria</taxon>
        <taxon>Pseudomonadati</taxon>
        <taxon>Planctomycetota</taxon>
        <taxon>Planctomycetia</taxon>
        <taxon>Pirellulales</taxon>
        <taxon>Pirellulaceae</taxon>
        <taxon>Novipirellula</taxon>
    </lineage>
</organism>
<keyword evidence="1" id="KW-0812">Transmembrane</keyword>
<dbReference type="RefSeq" id="WP_146525584.1">
    <property type="nucleotide sequence ID" value="NZ_SJPV01000002.1"/>
</dbReference>
<comment type="caution">
    <text evidence="2">The sequence shown here is derived from an EMBL/GenBank/DDBJ whole genome shotgun (WGS) entry which is preliminary data.</text>
</comment>
<name>A0A5C6DWS9_9BACT</name>
<dbReference type="AlphaFoldDB" id="A0A5C6DWS9"/>
<accession>A0A5C6DWS9</accession>
<sequence length="97" mass="10135">MSGLYGDEDFIASLGSTAPDETPCALEWSAIEQTFVIGGVHPPESRTTGQGTGQTTPFISFLGKGPLTMNVDTLHAALGILFTAVWLIVGQILVGGR</sequence>
<proteinExistence type="predicted"/>